<evidence type="ECO:0000256" key="1">
    <source>
        <dbReference type="ARBA" id="ARBA00022490"/>
    </source>
</evidence>
<evidence type="ECO:0000313" key="9">
    <source>
        <dbReference type="EMBL" id="CDR35596.1"/>
    </source>
</evidence>
<dbReference type="SUPFAM" id="SSF54928">
    <property type="entry name" value="RNA-binding domain, RBD"/>
    <property type="match status" value="1"/>
</dbReference>
<feature type="region of interest" description="Disordered" evidence="7">
    <location>
        <begin position="1"/>
        <end position="24"/>
    </location>
</feature>
<dbReference type="InterPro" id="IPR024675">
    <property type="entry name" value="eIF3g_N"/>
</dbReference>
<dbReference type="OrthoDB" id="639027at2759"/>
<accession>A0A061ADG0</accession>
<dbReference type="InterPro" id="IPR017334">
    <property type="entry name" value="eIF3_g"/>
</dbReference>
<gene>
    <name evidence="5" type="primary">TIF35</name>
    <name evidence="9" type="ORF">RHTO0S_01e02894g</name>
</gene>
<name>A0A061ADG0_RHOTO</name>
<dbReference type="GO" id="GO:0003743">
    <property type="term" value="F:translation initiation factor activity"/>
    <property type="evidence" value="ECO:0007669"/>
    <property type="project" value="UniProtKB-UniRule"/>
</dbReference>
<comment type="similarity">
    <text evidence="5">Belongs to the eIF-3 subunit G family.</text>
</comment>
<dbReference type="CDD" id="cd12933">
    <property type="entry name" value="eIF3G"/>
    <property type="match status" value="1"/>
</dbReference>
<feature type="region of interest" description="Disordered" evidence="7">
    <location>
        <begin position="151"/>
        <end position="201"/>
    </location>
</feature>
<keyword evidence="1 5" id="KW-0963">Cytoplasm</keyword>
<evidence type="ECO:0000259" key="8">
    <source>
        <dbReference type="PROSITE" id="PS50102"/>
    </source>
</evidence>
<dbReference type="GO" id="GO:0016282">
    <property type="term" value="C:eukaryotic 43S preinitiation complex"/>
    <property type="evidence" value="ECO:0007669"/>
    <property type="project" value="UniProtKB-UniRule"/>
</dbReference>
<dbReference type="EMBL" id="LK052936">
    <property type="protein sequence ID" value="CDR35596.1"/>
    <property type="molecule type" value="Genomic_DNA"/>
</dbReference>
<dbReference type="HAMAP" id="MF_03006">
    <property type="entry name" value="eIF3g"/>
    <property type="match status" value="1"/>
</dbReference>
<reference evidence="9" key="1">
    <citation type="journal article" date="2014" name="Genome Announc.">
        <title>Draft genome sequence of Rhodosporidium toruloides CECT1137, an oleaginous yeast of biotechnological interest.</title>
        <authorList>
            <person name="Morin N."/>
            <person name="Calcas X."/>
            <person name="Devillers H."/>
            <person name="Durrens P."/>
            <person name="Sherman D.J."/>
            <person name="Nicaud J.-M."/>
            <person name="Neuveglise C."/>
        </authorList>
    </citation>
    <scope>NUCLEOTIDE SEQUENCE</scope>
    <source>
        <strain evidence="9">CECT1137</strain>
    </source>
</reference>
<dbReference type="Pfam" id="PF12353">
    <property type="entry name" value="eIF3g"/>
    <property type="match status" value="1"/>
</dbReference>
<dbReference type="PIRSF" id="PIRSF037949">
    <property type="entry name" value="Transl_init_eIF-3_RNA-bind"/>
    <property type="match status" value="1"/>
</dbReference>
<feature type="domain" description="RRM" evidence="8">
    <location>
        <begin position="204"/>
        <end position="285"/>
    </location>
</feature>
<proteinExistence type="inferred from homology"/>
<evidence type="ECO:0000256" key="2">
    <source>
        <dbReference type="ARBA" id="ARBA00022540"/>
    </source>
</evidence>
<evidence type="ECO:0000256" key="6">
    <source>
        <dbReference type="PROSITE-ProRule" id="PRU00176"/>
    </source>
</evidence>
<dbReference type="PANTHER" id="PTHR10352">
    <property type="entry name" value="EUKARYOTIC TRANSLATION INITIATION FACTOR 3 SUBUNIT G"/>
    <property type="match status" value="1"/>
</dbReference>
<evidence type="ECO:0000256" key="4">
    <source>
        <dbReference type="ARBA" id="ARBA00022917"/>
    </source>
</evidence>
<dbReference type="GO" id="GO:0003723">
    <property type="term" value="F:RNA binding"/>
    <property type="evidence" value="ECO:0007669"/>
    <property type="project" value="UniProtKB-UniRule"/>
</dbReference>
<keyword evidence="4 5" id="KW-0648">Protein biosynthesis</keyword>
<evidence type="ECO:0000256" key="3">
    <source>
        <dbReference type="ARBA" id="ARBA00022884"/>
    </source>
</evidence>
<dbReference type="SMART" id="SM00360">
    <property type="entry name" value="RRM"/>
    <property type="match status" value="1"/>
</dbReference>
<dbReference type="InterPro" id="IPR012677">
    <property type="entry name" value="Nucleotide-bd_a/b_plait_sf"/>
</dbReference>
<dbReference type="AlphaFoldDB" id="A0A061ADG0"/>
<sequence>MAASKSWADDVEGAEFPPRTETTDANGVTTIVEYRLNDEGKKVKVTRKIKRTLVKTTVNHVVAERMGWAKFGQEKGAAPGPSSATTTVGENVRLRIQAGGIKIQAEEKDDESEAMRKQLANKKVTCRYCSGDHFTAHCPYKDTLGAALGDADNGPPSDLPTDAGAPGGTTVGGKYVPPSLRSGGGTRPGETMNGLRGGDRDAYPTLRVTNLSEDASDADMWELFGRFAQRGRINRIYVGKDQETGLCKGFGFVSFEDRADAEAALKKVHGLPYDHLILQVQWSVPKGERPEAGARA</sequence>
<comment type="function">
    <text evidence="5">RNA-binding component of the eukaryotic translation initiation factor 3 (eIF-3) complex, which is involved in protein synthesis of a specialized repertoire of mRNAs and, together with other initiation factors, stimulates binding of mRNA and methionyl-tRNAi to the 40S ribosome. The eIF-3 complex specifically targets and initiates translation of a subset of mRNAs involved in cell proliferation. This subunit can bind 18S rRNA.</text>
</comment>
<keyword evidence="2 5" id="KW-0396">Initiation factor</keyword>
<dbReference type="GO" id="GO:0033290">
    <property type="term" value="C:eukaryotic 48S preinitiation complex"/>
    <property type="evidence" value="ECO:0007669"/>
    <property type="project" value="UniProtKB-UniRule"/>
</dbReference>
<dbReference type="InterPro" id="IPR034240">
    <property type="entry name" value="eIF3G_RRM"/>
</dbReference>
<keyword evidence="3 6" id="KW-0694">RNA-binding</keyword>
<dbReference type="PROSITE" id="PS50102">
    <property type="entry name" value="RRM"/>
    <property type="match status" value="1"/>
</dbReference>
<comment type="subcellular location">
    <subcellularLocation>
        <location evidence="5">Cytoplasm</location>
    </subcellularLocation>
</comment>
<evidence type="ECO:0000256" key="5">
    <source>
        <dbReference type="HAMAP-Rule" id="MF_03006"/>
    </source>
</evidence>
<dbReference type="CDD" id="cd12408">
    <property type="entry name" value="RRM_eIF3G_like"/>
    <property type="match status" value="1"/>
</dbReference>
<evidence type="ECO:0000256" key="7">
    <source>
        <dbReference type="SAM" id="MobiDB-lite"/>
    </source>
</evidence>
<dbReference type="Gene3D" id="3.30.70.330">
    <property type="match status" value="1"/>
</dbReference>
<organism evidence="9">
    <name type="scientific">Rhodotorula toruloides</name>
    <name type="common">Yeast</name>
    <name type="synonym">Rhodosporidium toruloides</name>
    <dbReference type="NCBI Taxonomy" id="5286"/>
    <lineage>
        <taxon>Eukaryota</taxon>
        <taxon>Fungi</taxon>
        <taxon>Dikarya</taxon>
        <taxon>Basidiomycota</taxon>
        <taxon>Pucciniomycotina</taxon>
        <taxon>Microbotryomycetes</taxon>
        <taxon>Sporidiobolales</taxon>
        <taxon>Sporidiobolaceae</taxon>
        <taxon>Rhodotorula</taxon>
    </lineage>
</organism>
<comment type="subunit">
    <text evidence="5">Component of the eukaryotic translation initiation factor 3 (eIF-3) complex.</text>
</comment>
<dbReference type="Pfam" id="PF00076">
    <property type="entry name" value="RRM_1"/>
    <property type="match status" value="1"/>
</dbReference>
<protein>
    <recommendedName>
        <fullName evidence="5">Eukaryotic translation initiation factor 3 subunit G</fullName>
        <shortName evidence="5">eIF3g</shortName>
    </recommendedName>
    <alternativeName>
        <fullName evidence="5">Eukaryotic translation initiation factor 3 RNA-binding subunit</fullName>
        <shortName evidence="5">eIF-3 RNA-binding subunit</shortName>
    </alternativeName>
    <alternativeName>
        <fullName evidence="5">Translation initiation factor eIF3 p33 subunit homolog</fullName>
        <shortName evidence="5">eIF3 p33 homolog</shortName>
    </alternativeName>
</protein>
<dbReference type="GO" id="GO:0005852">
    <property type="term" value="C:eukaryotic translation initiation factor 3 complex"/>
    <property type="evidence" value="ECO:0007669"/>
    <property type="project" value="UniProtKB-UniRule"/>
</dbReference>
<dbReference type="InterPro" id="IPR000504">
    <property type="entry name" value="RRM_dom"/>
</dbReference>
<dbReference type="InterPro" id="IPR035979">
    <property type="entry name" value="RBD_domain_sf"/>
</dbReference>
<dbReference type="GO" id="GO:0001732">
    <property type="term" value="P:formation of cytoplasmic translation initiation complex"/>
    <property type="evidence" value="ECO:0007669"/>
    <property type="project" value="UniProtKB-UniRule"/>
</dbReference>